<dbReference type="SUPFAM" id="SSF51161">
    <property type="entry name" value="Trimeric LpxA-like enzymes"/>
    <property type="match status" value="1"/>
</dbReference>
<keyword evidence="3" id="KW-1185">Reference proteome</keyword>
<dbReference type="PANTHER" id="PTHR43300">
    <property type="entry name" value="ACETYLTRANSFERASE"/>
    <property type="match status" value="1"/>
</dbReference>
<evidence type="ECO:0008006" key="4">
    <source>
        <dbReference type="Google" id="ProtNLM"/>
    </source>
</evidence>
<accession>A0A5D0HN11</accession>
<dbReference type="InterPro" id="IPR011004">
    <property type="entry name" value="Trimer_LpxA-like_sf"/>
</dbReference>
<proteinExistence type="inferred from homology"/>
<dbReference type="RefSeq" id="WP_148544402.1">
    <property type="nucleotide sequence ID" value="NZ_VSDQ01000718.1"/>
</dbReference>
<name>A0A5D0HN11_9FLAO</name>
<comment type="similarity">
    <text evidence="1">Belongs to the transferase hexapeptide repeat family.</text>
</comment>
<dbReference type="Gene3D" id="2.160.10.10">
    <property type="entry name" value="Hexapeptide repeat proteins"/>
    <property type="match status" value="1"/>
</dbReference>
<gene>
    <name evidence="2" type="ORF">FUA24_17690</name>
</gene>
<evidence type="ECO:0000313" key="2">
    <source>
        <dbReference type="EMBL" id="TYA71417.1"/>
    </source>
</evidence>
<sequence>MKIYLLKRLFSYEIGSNVKIGRAIINCKDVSIGDNVSIGNRNTFSCKSLKIGANTKIFSGNLFLGNGEFSIGENSRIINNHFFDLYNNIALGNNTWVAGRDSQFWTHGSIHTKTATKDLSIKIENNVYIGSASRFAPGTKLSSTNLVGLGSIVSGNFNTTNTIIMGNPAKIVKQDIDWRQNW</sequence>
<dbReference type="AlphaFoldDB" id="A0A5D0HN11"/>
<comment type="caution">
    <text evidence="2">The sequence shown here is derived from an EMBL/GenBank/DDBJ whole genome shotgun (WGS) entry which is preliminary data.</text>
</comment>
<reference evidence="2 3" key="1">
    <citation type="submission" date="2019-08" db="EMBL/GenBank/DDBJ databases">
        <title>Seonamhaeicola sediminis sp. nov., isolated from marine sediment.</title>
        <authorList>
            <person name="Cao W.R."/>
        </authorList>
    </citation>
    <scope>NUCLEOTIDE SEQUENCE [LARGE SCALE GENOMIC DNA]</scope>
    <source>
        <strain evidence="2 3">B011</strain>
    </source>
</reference>
<dbReference type="OrthoDB" id="9812571at2"/>
<dbReference type="InterPro" id="IPR050179">
    <property type="entry name" value="Trans_hexapeptide_repeat"/>
</dbReference>
<evidence type="ECO:0000313" key="3">
    <source>
        <dbReference type="Proteomes" id="UP000323930"/>
    </source>
</evidence>
<dbReference type="EMBL" id="VSDQ01000718">
    <property type="protein sequence ID" value="TYA71417.1"/>
    <property type="molecule type" value="Genomic_DNA"/>
</dbReference>
<evidence type="ECO:0000256" key="1">
    <source>
        <dbReference type="ARBA" id="ARBA00007274"/>
    </source>
</evidence>
<dbReference type="Proteomes" id="UP000323930">
    <property type="component" value="Unassembled WGS sequence"/>
</dbReference>
<organism evidence="2 3">
    <name type="scientific">Seonamhaeicola marinus</name>
    <dbReference type="NCBI Taxonomy" id="1912246"/>
    <lineage>
        <taxon>Bacteria</taxon>
        <taxon>Pseudomonadati</taxon>
        <taxon>Bacteroidota</taxon>
        <taxon>Flavobacteriia</taxon>
        <taxon>Flavobacteriales</taxon>
        <taxon>Flavobacteriaceae</taxon>
    </lineage>
</organism>
<protein>
    <recommendedName>
        <fullName evidence="4">Acyltransferase</fullName>
    </recommendedName>
</protein>